<feature type="binding site" evidence="8">
    <location>
        <position position="11"/>
    </location>
    <ligand>
        <name>[4Fe-4S] cluster</name>
        <dbReference type="ChEBI" id="CHEBI:49883"/>
        <label>1</label>
    </ligand>
</feature>
<evidence type="ECO:0000256" key="6">
    <source>
        <dbReference type="ARBA" id="ARBA00023004"/>
    </source>
</evidence>
<dbReference type="InterPro" id="IPR006638">
    <property type="entry name" value="Elp3/MiaA/NifB-like_rSAM"/>
</dbReference>
<dbReference type="OrthoDB" id="9805215at2"/>
<dbReference type="GO" id="GO:0140101">
    <property type="term" value="F:catalytic activity, acting on a tRNA"/>
    <property type="evidence" value="ECO:0007669"/>
    <property type="project" value="UniProtKB-ARBA"/>
</dbReference>
<dbReference type="Gene3D" id="2.40.50.140">
    <property type="entry name" value="Nucleic acid-binding proteins"/>
    <property type="match status" value="1"/>
</dbReference>
<organism evidence="12 13">
    <name type="scientific">Peptococcus niger</name>
    <dbReference type="NCBI Taxonomy" id="2741"/>
    <lineage>
        <taxon>Bacteria</taxon>
        <taxon>Bacillati</taxon>
        <taxon>Bacillota</taxon>
        <taxon>Clostridia</taxon>
        <taxon>Eubacteriales</taxon>
        <taxon>Peptococcaceae</taxon>
        <taxon>Peptococcus</taxon>
    </lineage>
</organism>
<name>A0A1G6RVW9_PEPNI</name>
<evidence type="ECO:0000256" key="5">
    <source>
        <dbReference type="ARBA" id="ARBA00022723"/>
    </source>
</evidence>
<dbReference type="GO" id="GO:0051539">
    <property type="term" value="F:4 iron, 4 sulfur cluster binding"/>
    <property type="evidence" value="ECO:0007669"/>
    <property type="project" value="UniProtKB-UniRule"/>
</dbReference>
<dbReference type="InterPro" id="IPR020612">
    <property type="entry name" value="Methylthiotransferase_CS"/>
</dbReference>
<feature type="binding site" evidence="8">
    <location>
        <position position="162"/>
    </location>
    <ligand>
        <name>[4Fe-4S] cluster</name>
        <dbReference type="ChEBI" id="CHEBI:49883"/>
        <label>2</label>
        <note>4Fe-4S-S-AdoMet</note>
    </ligand>
</feature>
<dbReference type="InterPro" id="IPR007197">
    <property type="entry name" value="rSAM"/>
</dbReference>
<comment type="function">
    <text evidence="8">Catalyzes the methylthiolation of an aspartic acid residue of ribosomal protein uS12.</text>
</comment>
<dbReference type="FunFam" id="3.80.30.20:FF:000001">
    <property type="entry name" value="tRNA-2-methylthio-N(6)-dimethylallyladenosine synthase 2"/>
    <property type="match status" value="1"/>
</dbReference>
<dbReference type="AlphaFoldDB" id="A0A1G6RVW9"/>
<dbReference type="InterPro" id="IPR005840">
    <property type="entry name" value="Ribosomal_uS12_MeSTrfase_RimO"/>
</dbReference>
<dbReference type="Pfam" id="PF00919">
    <property type="entry name" value="UPF0004"/>
    <property type="match status" value="1"/>
</dbReference>
<dbReference type="Pfam" id="PF18693">
    <property type="entry name" value="TRAM_2"/>
    <property type="match status" value="1"/>
</dbReference>
<dbReference type="InterPro" id="IPR023404">
    <property type="entry name" value="rSAM_horseshoe"/>
</dbReference>
<dbReference type="InterPro" id="IPR013848">
    <property type="entry name" value="Methylthiotransferase_N"/>
</dbReference>
<dbReference type="Gene3D" id="3.40.50.12160">
    <property type="entry name" value="Methylthiotransferase, N-terminal domain"/>
    <property type="match status" value="1"/>
</dbReference>
<dbReference type="Proteomes" id="UP000198995">
    <property type="component" value="Unassembled WGS sequence"/>
</dbReference>
<evidence type="ECO:0000259" key="10">
    <source>
        <dbReference type="PROSITE" id="PS51449"/>
    </source>
</evidence>
<keyword evidence="7 8" id="KW-0411">Iron-sulfur</keyword>
<dbReference type="GO" id="GO:0005829">
    <property type="term" value="C:cytosol"/>
    <property type="evidence" value="ECO:0007669"/>
    <property type="project" value="TreeGrafter"/>
</dbReference>
<feature type="binding site" evidence="8">
    <location>
        <position position="81"/>
    </location>
    <ligand>
        <name>[4Fe-4S] cluster</name>
        <dbReference type="ChEBI" id="CHEBI:49883"/>
        <label>1</label>
    </ligand>
</feature>
<dbReference type="NCBIfam" id="TIGR01125">
    <property type="entry name" value="30S ribosomal protein S12 methylthiotransferase RimO"/>
    <property type="match status" value="1"/>
</dbReference>
<dbReference type="NCBIfam" id="TIGR00089">
    <property type="entry name" value="MiaB/RimO family radical SAM methylthiotransferase"/>
    <property type="match status" value="1"/>
</dbReference>
<evidence type="ECO:0000256" key="8">
    <source>
        <dbReference type="HAMAP-Rule" id="MF_01865"/>
    </source>
</evidence>
<evidence type="ECO:0000256" key="4">
    <source>
        <dbReference type="ARBA" id="ARBA00022691"/>
    </source>
</evidence>
<dbReference type="PANTHER" id="PTHR43837">
    <property type="entry name" value="RIBOSOMAL PROTEIN S12 METHYLTHIOTRANSFERASE RIMO"/>
    <property type="match status" value="1"/>
</dbReference>
<comment type="catalytic activity">
    <reaction evidence="8">
        <text>L-aspartate(89)-[ribosomal protein uS12]-hydrogen + (sulfur carrier)-SH + AH2 + 2 S-adenosyl-L-methionine = 3-methylsulfanyl-L-aspartate(89)-[ribosomal protein uS12]-hydrogen + (sulfur carrier)-H + 5'-deoxyadenosine + L-methionine + A + S-adenosyl-L-homocysteine + 2 H(+)</text>
        <dbReference type="Rhea" id="RHEA:37087"/>
        <dbReference type="Rhea" id="RHEA-COMP:10460"/>
        <dbReference type="Rhea" id="RHEA-COMP:10461"/>
        <dbReference type="Rhea" id="RHEA-COMP:14737"/>
        <dbReference type="Rhea" id="RHEA-COMP:14739"/>
        <dbReference type="ChEBI" id="CHEBI:13193"/>
        <dbReference type="ChEBI" id="CHEBI:15378"/>
        <dbReference type="ChEBI" id="CHEBI:17319"/>
        <dbReference type="ChEBI" id="CHEBI:17499"/>
        <dbReference type="ChEBI" id="CHEBI:29917"/>
        <dbReference type="ChEBI" id="CHEBI:29961"/>
        <dbReference type="ChEBI" id="CHEBI:57844"/>
        <dbReference type="ChEBI" id="CHEBI:57856"/>
        <dbReference type="ChEBI" id="CHEBI:59789"/>
        <dbReference type="ChEBI" id="CHEBI:64428"/>
        <dbReference type="ChEBI" id="CHEBI:73599"/>
        <dbReference type="EC" id="2.8.4.4"/>
    </reaction>
</comment>
<dbReference type="SMART" id="SM00729">
    <property type="entry name" value="Elp3"/>
    <property type="match status" value="1"/>
</dbReference>
<keyword evidence="5 8" id="KW-0479">Metal-binding</keyword>
<keyword evidence="3 8" id="KW-0808">Transferase</keyword>
<dbReference type="InterPro" id="IPR012340">
    <property type="entry name" value="NA-bd_OB-fold"/>
</dbReference>
<feature type="domain" description="MTTase N-terminal" evidence="10">
    <location>
        <begin position="2"/>
        <end position="118"/>
    </location>
</feature>
<evidence type="ECO:0000259" key="11">
    <source>
        <dbReference type="PROSITE" id="PS51918"/>
    </source>
</evidence>
<dbReference type="Gene3D" id="3.80.30.20">
    <property type="entry name" value="tm_1862 like domain"/>
    <property type="match status" value="1"/>
</dbReference>
<comment type="similarity">
    <text evidence="8">Belongs to the methylthiotransferase family. RimO subfamily.</text>
</comment>
<dbReference type="PROSITE" id="PS51449">
    <property type="entry name" value="MTTASE_N"/>
    <property type="match status" value="1"/>
</dbReference>
<feature type="binding site" evidence="8">
    <location>
        <position position="165"/>
    </location>
    <ligand>
        <name>[4Fe-4S] cluster</name>
        <dbReference type="ChEBI" id="CHEBI:49883"/>
        <label>2</label>
        <note>4Fe-4S-S-AdoMet</note>
    </ligand>
</feature>
<dbReference type="InterPro" id="IPR058240">
    <property type="entry name" value="rSAM_sf"/>
</dbReference>
<feature type="domain" description="TRAM" evidence="9">
    <location>
        <begin position="377"/>
        <end position="447"/>
    </location>
</feature>
<keyword evidence="6 8" id="KW-0408">Iron</keyword>
<keyword evidence="12" id="KW-0687">Ribonucleoprotein</keyword>
<dbReference type="GO" id="GO:0046872">
    <property type="term" value="F:metal ion binding"/>
    <property type="evidence" value="ECO:0007669"/>
    <property type="project" value="UniProtKB-KW"/>
</dbReference>
<dbReference type="PANTHER" id="PTHR43837:SF1">
    <property type="entry name" value="RIBOSOMAL PROTEIN US12 METHYLTHIOTRANSFERASE RIMO"/>
    <property type="match status" value="1"/>
</dbReference>
<comment type="cofactor">
    <cofactor evidence="8">
        <name>[4Fe-4S] cluster</name>
        <dbReference type="ChEBI" id="CHEBI:49883"/>
    </cofactor>
    <text evidence="8">Binds 2 [4Fe-4S] clusters. One cluster is coordinated with 3 cysteines and an exchangeable S-adenosyl-L-methionine.</text>
</comment>
<gene>
    <name evidence="8" type="primary">rimO</name>
    <name evidence="12" type="ORF">SAMN04489866_101121</name>
</gene>
<comment type="subcellular location">
    <subcellularLocation>
        <location evidence="8">Cytoplasm</location>
    </subcellularLocation>
</comment>
<dbReference type="STRING" id="2741.SAMN04489866_101121"/>
<dbReference type="SFLD" id="SFLDS00029">
    <property type="entry name" value="Radical_SAM"/>
    <property type="match status" value="1"/>
</dbReference>
<dbReference type="PROSITE" id="PS51918">
    <property type="entry name" value="RADICAL_SAM"/>
    <property type="match status" value="1"/>
</dbReference>
<dbReference type="GO" id="GO:0035599">
    <property type="term" value="F:aspartic acid methylthiotransferase activity"/>
    <property type="evidence" value="ECO:0007669"/>
    <property type="project" value="TreeGrafter"/>
</dbReference>
<dbReference type="GO" id="GO:0035600">
    <property type="term" value="P:tRNA methylthiolation"/>
    <property type="evidence" value="ECO:0007669"/>
    <property type="project" value="UniProtKB-ARBA"/>
</dbReference>
<dbReference type="SFLD" id="SFLDG01082">
    <property type="entry name" value="B12-binding_domain_containing"/>
    <property type="match status" value="1"/>
</dbReference>
<accession>A0A1G6RVW9</accession>
<dbReference type="EMBL" id="FNAF01000001">
    <property type="protein sequence ID" value="SDD08085.1"/>
    <property type="molecule type" value="Genomic_DNA"/>
</dbReference>
<dbReference type="InterPro" id="IPR038135">
    <property type="entry name" value="Methylthiotransferase_N_sf"/>
</dbReference>
<dbReference type="SFLD" id="SFLDF00274">
    <property type="entry name" value="ribosomal_protein_S12_methylth"/>
    <property type="match status" value="1"/>
</dbReference>
<dbReference type="SUPFAM" id="SSF102114">
    <property type="entry name" value="Radical SAM enzymes"/>
    <property type="match status" value="1"/>
</dbReference>
<proteinExistence type="inferred from homology"/>
<evidence type="ECO:0000256" key="2">
    <source>
        <dbReference type="ARBA" id="ARBA00022490"/>
    </source>
</evidence>
<dbReference type="EC" id="2.8.4.4" evidence="8"/>
<feature type="binding site" evidence="8">
    <location>
        <position position="47"/>
    </location>
    <ligand>
        <name>[4Fe-4S] cluster</name>
        <dbReference type="ChEBI" id="CHEBI:49883"/>
        <label>1</label>
    </ligand>
</feature>
<feature type="domain" description="Radical SAM core" evidence="11">
    <location>
        <begin position="144"/>
        <end position="374"/>
    </location>
</feature>
<evidence type="ECO:0000256" key="7">
    <source>
        <dbReference type="ARBA" id="ARBA00023014"/>
    </source>
</evidence>
<reference evidence="12 13" key="1">
    <citation type="submission" date="2016-10" db="EMBL/GenBank/DDBJ databases">
        <authorList>
            <person name="de Groot N.N."/>
        </authorList>
    </citation>
    <scope>NUCLEOTIDE SEQUENCE [LARGE SCALE GENOMIC DNA]</scope>
    <source>
        <strain evidence="12 13">DSM 20475</strain>
    </source>
</reference>
<dbReference type="CDD" id="cd01335">
    <property type="entry name" value="Radical_SAM"/>
    <property type="match status" value="1"/>
</dbReference>
<sequence length="451" mass="50794">MKKIYIETLGCAKNTVYSEVMAGLLSSGTFELTDLPHEAEVIIVNTCGFITAAKEESINTLLAYADYKESGKLELLIALGCLVQKYADELKSAMPEVDLFLGTTGYDHIVEIIQEYYGHSTDPIQVDTYWRLPGTEDYAGRLVSTPDYYAYLSIAEGCNNRCSYCAIPDMQGPYRSRASEDIIAEAKKLAAEGIRELIVIAQDTTYYGIDLTGKPQLANLLHELCQVPGLDWIRVLYAYPDHITDDLIHCFKTEEKICHYIDIPLQHIDDAILASMRRHITRAEIENILARFRQAVPDMVFRSTFITGYPGESDEQFDQLLQFLRKAKLDRVGVFPYSQEDHTPAGQMTNQVPEDVREERAERLMEEQFQIMQDKHRAAEGEVREAVIEEISPDIPGLYLARSYAEAPEIDPFILLKAAPGALQVGDVVQVRLTGVDEYDLVGELIIDELA</sequence>
<evidence type="ECO:0000259" key="9">
    <source>
        <dbReference type="PROSITE" id="PS50926"/>
    </source>
</evidence>
<evidence type="ECO:0000256" key="3">
    <source>
        <dbReference type="ARBA" id="ARBA00022679"/>
    </source>
</evidence>
<keyword evidence="12" id="KW-0689">Ribosomal protein</keyword>
<dbReference type="PROSITE" id="PS50926">
    <property type="entry name" value="TRAM"/>
    <property type="match status" value="1"/>
</dbReference>
<dbReference type="GO" id="GO:0005840">
    <property type="term" value="C:ribosome"/>
    <property type="evidence" value="ECO:0007669"/>
    <property type="project" value="UniProtKB-KW"/>
</dbReference>
<dbReference type="InterPro" id="IPR002792">
    <property type="entry name" value="TRAM_dom"/>
</dbReference>
<dbReference type="PROSITE" id="PS01278">
    <property type="entry name" value="MTTASE_RADICAL"/>
    <property type="match status" value="1"/>
</dbReference>
<dbReference type="Pfam" id="PF04055">
    <property type="entry name" value="Radical_SAM"/>
    <property type="match status" value="1"/>
</dbReference>
<protein>
    <recommendedName>
        <fullName evidence="8">Ribosomal protein uS12 methylthiotransferase RimO</fullName>
        <shortName evidence="8">uS12 MTTase</shortName>
        <shortName evidence="8">uS12 methylthiotransferase</shortName>
        <ecNumber evidence="8">2.8.4.4</ecNumber>
    </recommendedName>
    <alternativeName>
        <fullName evidence="8">Ribosomal protein uS12 (aspartate-C(3))-methylthiotransferase</fullName>
    </alternativeName>
    <alternativeName>
        <fullName evidence="8">Ribosome maturation factor RimO</fullName>
    </alternativeName>
</protein>
<keyword evidence="2 8" id="KW-0963">Cytoplasm</keyword>
<evidence type="ECO:0000256" key="1">
    <source>
        <dbReference type="ARBA" id="ARBA00022485"/>
    </source>
</evidence>
<dbReference type="SFLD" id="SFLDG01061">
    <property type="entry name" value="methylthiotransferase"/>
    <property type="match status" value="1"/>
</dbReference>
<feature type="binding site" evidence="8">
    <location>
        <position position="158"/>
    </location>
    <ligand>
        <name>[4Fe-4S] cluster</name>
        <dbReference type="ChEBI" id="CHEBI:49883"/>
        <label>2</label>
        <note>4Fe-4S-S-AdoMet</note>
    </ligand>
</feature>
<evidence type="ECO:0000313" key="12">
    <source>
        <dbReference type="EMBL" id="SDD08085.1"/>
    </source>
</evidence>
<dbReference type="HAMAP" id="MF_01865">
    <property type="entry name" value="MTTase_RimO"/>
    <property type="match status" value="1"/>
</dbReference>
<evidence type="ECO:0000313" key="13">
    <source>
        <dbReference type="Proteomes" id="UP000198995"/>
    </source>
</evidence>
<keyword evidence="13" id="KW-1185">Reference proteome</keyword>
<dbReference type="InterPro" id="IPR005839">
    <property type="entry name" value="Methylthiotransferase"/>
</dbReference>
<keyword evidence="4 8" id="KW-0949">S-adenosyl-L-methionine</keyword>
<dbReference type="RefSeq" id="WP_091790818.1">
    <property type="nucleotide sequence ID" value="NZ_FNAF01000001.1"/>
</dbReference>
<keyword evidence="1 8" id="KW-0004">4Fe-4S</keyword>
<dbReference type="GO" id="GO:0103039">
    <property type="term" value="F:protein methylthiotransferase activity"/>
    <property type="evidence" value="ECO:0007669"/>
    <property type="project" value="UniProtKB-EC"/>
</dbReference>